<dbReference type="eggNOG" id="ENOG502S2CN">
    <property type="taxonomic scope" value="Eukaryota"/>
</dbReference>
<evidence type="ECO:0000313" key="3">
    <source>
        <dbReference type="EnsemblProtists" id="EOD12407"/>
    </source>
</evidence>
<name>A0A0D3IMC2_EMIH1</name>
<feature type="region of interest" description="Disordered" evidence="1">
    <location>
        <begin position="253"/>
        <end position="285"/>
    </location>
</feature>
<keyword evidence="2" id="KW-0732">Signal</keyword>
<evidence type="ECO:0000256" key="2">
    <source>
        <dbReference type="SAM" id="SignalP"/>
    </source>
</evidence>
<dbReference type="KEGG" id="ehx:EMIHUDRAFT_213646"/>
<dbReference type="RefSeq" id="XP_005764836.1">
    <property type="nucleotide sequence ID" value="XM_005764779.1"/>
</dbReference>
<dbReference type="AlphaFoldDB" id="A0A0D3IMC2"/>
<feature type="compositionally biased region" description="Basic residues" evidence="1">
    <location>
        <begin position="274"/>
        <end position="285"/>
    </location>
</feature>
<dbReference type="EnsemblProtists" id="EOD12407">
    <property type="protein sequence ID" value="EOD12407"/>
    <property type="gene ID" value="EMIHUDRAFT_213646"/>
</dbReference>
<protein>
    <submittedName>
        <fullName evidence="3">Uncharacterized protein</fullName>
    </submittedName>
</protein>
<proteinExistence type="predicted"/>
<evidence type="ECO:0000256" key="1">
    <source>
        <dbReference type="SAM" id="MobiDB-lite"/>
    </source>
</evidence>
<dbReference type="PaxDb" id="2903-EOD12407"/>
<dbReference type="Proteomes" id="UP000013827">
    <property type="component" value="Unassembled WGS sequence"/>
</dbReference>
<reference evidence="3" key="2">
    <citation type="submission" date="2024-10" db="UniProtKB">
        <authorList>
            <consortium name="EnsemblProtists"/>
        </authorList>
    </citation>
    <scope>IDENTIFICATION</scope>
</reference>
<accession>A0A0D3IMC2</accession>
<organism evidence="3 4">
    <name type="scientific">Emiliania huxleyi (strain CCMP1516)</name>
    <dbReference type="NCBI Taxonomy" id="280463"/>
    <lineage>
        <taxon>Eukaryota</taxon>
        <taxon>Haptista</taxon>
        <taxon>Haptophyta</taxon>
        <taxon>Prymnesiophyceae</taxon>
        <taxon>Isochrysidales</taxon>
        <taxon>Noelaerhabdaceae</taxon>
        <taxon>Emiliania</taxon>
    </lineage>
</organism>
<feature type="region of interest" description="Disordered" evidence="1">
    <location>
        <begin position="182"/>
        <end position="202"/>
    </location>
</feature>
<feature type="region of interest" description="Disordered" evidence="1">
    <location>
        <begin position="80"/>
        <end position="99"/>
    </location>
</feature>
<dbReference type="GeneID" id="17258477"/>
<evidence type="ECO:0000313" key="4">
    <source>
        <dbReference type="Proteomes" id="UP000013827"/>
    </source>
</evidence>
<feature type="signal peptide" evidence="2">
    <location>
        <begin position="1"/>
        <end position="21"/>
    </location>
</feature>
<dbReference type="OMA" id="YSISWRV"/>
<sequence>MLCFAAGLCVVAGLVQHLARSSVCASLSGAETVPSMTGMLAGWAGGDTFLSPLACASAPPPLAEKQCWRPTIDDVDRISWGRPAKRKGTGSRGQPHRLNDAERTLYDLARSKGFVEVAGSGWRSQRADAPLVNTFRSWCDARGVAAIFLHKGSDVDQVVLDLSPLRRPAEFANAAAWALGQEGTEGGQVEASESGDGGEEGGGEALEFLSQRVDDFLKEPIHRLPMYTVTWLRPRPEAKALAKQLAALLATGQSGSTAKKGRVKSLGGPNIKPGKSRRHGGYGIG</sequence>
<feature type="chain" id="PRO_5044291144" evidence="2">
    <location>
        <begin position="22"/>
        <end position="285"/>
    </location>
</feature>
<dbReference type="HOGENOM" id="CLU_978064_0_0_1"/>
<reference evidence="4" key="1">
    <citation type="journal article" date="2013" name="Nature">
        <title>Pan genome of the phytoplankton Emiliania underpins its global distribution.</title>
        <authorList>
            <person name="Read B.A."/>
            <person name="Kegel J."/>
            <person name="Klute M.J."/>
            <person name="Kuo A."/>
            <person name="Lefebvre S.C."/>
            <person name="Maumus F."/>
            <person name="Mayer C."/>
            <person name="Miller J."/>
            <person name="Monier A."/>
            <person name="Salamov A."/>
            <person name="Young J."/>
            <person name="Aguilar M."/>
            <person name="Claverie J.M."/>
            <person name="Frickenhaus S."/>
            <person name="Gonzalez K."/>
            <person name="Herman E.K."/>
            <person name="Lin Y.C."/>
            <person name="Napier J."/>
            <person name="Ogata H."/>
            <person name="Sarno A.F."/>
            <person name="Shmutz J."/>
            <person name="Schroeder D."/>
            <person name="de Vargas C."/>
            <person name="Verret F."/>
            <person name="von Dassow P."/>
            <person name="Valentin K."/>
            <person name="Van de Peer Y."/>
            <person name="Wheeler G."/>
            <person name="Dacks J.B."/>
            <person name="Delwiche C.F."/>
            <person name="Dyhrman S.T."/>
            <person name="Glockner G."/>
            <person name="John U."/>
            <person name="Richards T."/>
            <person name="Worden A.Z."/>
            <person name="Zhang X."/>
            <person name="Grigoriev I.V."/>
            <person name="Allen A.E."/>
            <person name="Bidle K."/>
            <person name="Borodovsky M."/>
            <person name="Bowler C."/>
            <person name="Brownlee C."/>
            <person name="Cock J.M."/>
            <person name="Elias M."/>
            <person name="Gladyshev V.N."/>
            <person name="Groth M."/>
            <person name="Guda C."/>
            <person name="Hadaegh A."/>
            <person name="Iglesias-Rodriguez M.D."/>
            <person name="Jenkins J."/>
            <person name="Jones B.M."/>
            <person name="Lawson T."/>
            <person name="Leese F."/>
            <person name="Lindquist E."/>
            <person name="Lobanov A."/>
            <person name="Lomsadze A."/>
            <person name="Malik S.B."/>
            <person name="Marsh M.E."/>
            <person name="Mackinder L."/>
            <person name="Mock T."/>
            <person name="Mueller-Roeber B."/>
            <person name="Pagarete A."/>
            <person name="Parker M."/>
            <person name="Probert I."/>
            <person name="Quesneville H."/>
            <person name="Raines C."/>
            <person name="Rensing S.A."/>
            <person name="Riano-Pachon D.M."/>
            <person name="Richier S."/>
            <person name="Rokitta S."/>
            <person name="Shiraiwa Y."/>
            <person name="Soanes D.M."/>
            <person name="van der Giezen M."/>
            <person name="Wahlund T.M."/>
            <person name="Williams B."/>
            <person name="Wilson W."/>
            <person name="Wolfe G."/>
            <person name="Wurch L.L."/>
        </authorList>
    </citation>
    <scope>NUCLEOTIDE SEQUENCE</scope>
</reference>
<keyword evidence="4" id="KW-1185">Reference proteome</keyword>